<dbReference type="InParanoid" id="A0A1Q3B671"/>
<feature type="region of interest" description="Disordered" evidence="6">
    <location>
        <begin position="1"/>
        <end position="33"/>
    </location>
</feature>
<dbReference type="Proteomes" id="UP000187406">
    <property type="component" value="Unassembled WGS sequence"/>
</dbReference>
<keyword evidence="9" id="KW-1185">Reference proteome</keyword>
<keyword evidence="3" id="KW-0238">DNA-binding</keyword>
<dbReference type="InterPro" id="IPR011598">
    <property type="entry name" value="bHLH_dom"/>
</dbReference>
<dbReference type="STRING" id="3775.A0A1Q3B671"/>
<keyword evidence="4" id="KW-0804">Transcription</keyword>
<dbReference type="FunCoup" id="A0A1Q3B671">
    <property type="interactions" value="52"/>
</dbReference>
<protein>
    <submittedName>
        <fullName evidence="8">HLH domain-containing protein</fullName>
    </submittedName>
</protein>
<keyword evidence="5" id="KW-0539">Nucleus</keyword>
<feature type="compositionally biased region" description="Basic and acidic residues" evidence="6">
    <location>
        <begin position="1"/>
        <end position="17"/>
    </location>
</feature>
<dbReference type="GO" id="GO:0046983">
    <property type="term" value="F:protein dimerization activity"/>
    <property type="evidence" value="ECO:0007669"/>
    <property type="project" value="InterPro"/>
</dbReference>
<dbReference type="GO" id="GO:0000978">
    <property type="term" value="F:RNA polymerase II cis-regulatory region sequence-specific DNA binding"/>
    <property type="evidence" value="ECO:0007669"/>
    <property type="project" value="TreeGrafter"/>
</dbReference>
<feature type="compositionally biased region" description="Polar residues" evidence="6">
    <location>
        <begin position="22"/>
        <end position="33"/>
    </location>
</feature>
<feature type="domain" description="BHLH" evidence="7">
    <location>
        <begin position="310"/>
        <end position="360"/>
    </location>
</feature>
<dbReference type="OrthoDB" id="2019494at2759"/>
<evidence type="ECO:0000259" key="7">
    <source>
        <dbReference type="PROSITE" id="PS50888"/>
    </source>
</evidence>
<name>A0A1Q3B671_CEPFO</name>
<evidence type="ECO:0000256" key="6">
    <source>
        <dbReference type="SAM" id="MobiDB-lite"/>
    </source>
</evidence>
<evidence type="ECO:0000256" key="2">
    <source>
        <dbReference type="ARBA" id="ARBA00023015"/>
    </source>
</evidence>
<dbReference type="InterPro" id="IPR045843">
    <property type="entry name" value="IND-like"/>
</dbReference>
<evidence type="ECO:0000256" key="3">
    <source>
        <dbReference type="ARBA" id="ARBA00023125"/>
    </source>
</evidence>
<dbReference type="EMBL" id="BDDD01000309">
    <property type="protein sequence ID" value="GAV63507.1"/>
    <property type="molecule type" value="Genomic_DNA"/>
</dbReference>
<accession>A0A1Q3B671</accession>
<dbReference type="GO" id="GO:0005634">
    <property type="term" value="C:nucleus"/>
    <property type="evidence" value="ECO:0007669"/>
    <property type="project" value="UniProtKB-SubCell"/>
</dbReference>
<dbReference type="SUPFAM" id="SSF47459">
    <property type="entry name" value="HLH, helix-loop-helix DNA-binding domain"/>
    <property type="match status" value="1"/>
</dbReference>
<dbReference type="PANTHER" id="PTHR16223">
    <property type="entry name" value="TRANSCRIPTION FACTOR BHLH83-RELATED"/>
    <property type="match status" value="1"/>
</dbReference>
<evidence type="ECO:0000313" key="8">
    <source>
        <dbReference type="EMBL" id="GAV63507.1"/>
    </source>
</evidence>
<proteinExistence type="predicted"/>
<dbReference type="Pfam" id="PF00010">
    <property type="entry name" value="HLH"/>
    <property type="match status" value="1"/>
</dbReference>
<comment type="caution">
    <text evidence="8">The sequence shown here is derived from an EMBL/GenBank/DDBJ whole genome shotgun (WGS) entry which is preliminary data.</text>
</comment>
<gene>
    <name evidence="8" type="ORF">CFOL_v3_07025</name>
</gene>
<organism evidence="8 9">
    <name type="scientific">Cephalotus follicularis</name>
    <name type="common">Albany pitcher plant</name>
    <dbReference type="NCBI Taxonomy" id="3775"/>
    <lineage>
        <taxon>Eukaryota</taxon>
        <taxon>Viridiplantae</taxon>
        <taxon>Streptophyta</taxon>
        <taxon>Embryophyta</taxon>
        <taxon>Tracheophyta</taxon>
        <taxon>Spermatophyta</taxon>
        <taxon>Magnoliopsida</taxon>
        <taxon>eudicotyledons</taxon>
        <taxon>Gunneridae</taxon>
        <taxon>Pentapetalae</taxon>
        <taxon>rosids</taxon>
        <taxon>fabids</taxon>
        <taxon>Oxalidales</taxon>
        <taxon>Cephalotaceae</taxon>
        <taxon>Cephalotus</taxon>
    </lineage>
</organism>
<dbReference type="PROSITE" id="PS50888">
    <property type="entry name" value="BHLH"/>
    <property type="match status" value="1"/>
</dbReference>
<comment type="subcellular location">
    <subcellularLocation>
        <location evidence="1">Nucleus</location>
    </subcellularLocation>
</comment>
<evidence type="ECO:0000256" key="1">
    <source>
        <dbReference type="ARBA" id="ARBA00004123"/>
    </source>
</evidence>
<evidence type="ECO:0000313" key="9">
    <source>
        <dbReference type="Proteomes" id="UP000187406"/>
    </source>
</evidence>
<dbReference type="InterPro" id="IPR036638">
    <property type="entry name" value="HLH_DNA-bd_sf"/>
</dbReference>
<evidence type="ECO:0000256" key="4">
    <source>
        <dbReference type="ARBA" id="ARBA00023163"/>
    </source>
</evidence>
<dbReference type="Gene3D" id="4.10.280.10">
    <property type="entry name" value="Helix-loop-helix DNA-binding domain"/>
    <property type="match status" value="1"/>
</dbReference>
<evidence type="ECO:0000256" key="5">
    <source>
        <dbReference type="ARBA" id="ARBA00023242"/>
    </source>
</evidence>
<reference evidence="9" key="1">
    <citation type="submission" date="2016-04" db="EMBL/GenBank/DDBJ databases">
        <title>Cephalotus genome sequencing.</title>
        <authorList>
            <person name="Fukushima K."/>
            <person name="Hasebe M."/>
            <person name="Fang X."/>
        </authorList>
    </citation>
    <scope>NUCLEOTIDE SEQUENCE [LARGE SCALE GENOMIC DNA]</scope>
    <source>
        <strain evidence="9">cv. St1</strain>
    </source>
</reference>
<sequence length="382" mass="42934">MESDLHQQPHKPLDDQHHQKHSISSLTRNQSAPSSYFSNIVDREFSEFITRPSSPETERIFSRFTSSNSSGNTLDRFPKSMISPAKETETEAVVGKQQNQILGSMNDERSIMQQQQRSYPSALQQSFYRNQSQQMKLNSNLIRQSSSPAGILSNINVETGCPVMRTMVDFGAGTSYNREASFSSAIKLPSSGVMSPIAGMESKSMGTSIPITSDFGENRRDDYSAEFPIGSWDDPTMVSDKTTGAKRLRDEDRTLSDFNASLTKDGEGTNRPPLAHHLSLPNTLAEMSAIEKFLQFSDSVPCKVRAKRGCATHPRSIAERVRRTRISERMRKLQELVPNMEKQTNTADMLDLAVDYIKDLQRQFKILSKDRAKCTCSNKQQQ</sequence>
<dbReference type="AlphaFoldDB" id="A0A1Q3B671"/>
<dbReference type="FunFam" id="4.10.280.10:FF:000021">
    <property type="entry name" value="Transcription factor bHLH130 family"/>
    <property type="match status" value="1"/>
</dbReference>
<dbReference type="SMART" id="SM00353">
    <property type="entry name" value="HLH"/>
    <property type="match status" value="1"/>
</dbReference>
<dbReference type="GO" id="GO:0000981">
    <property type="term" value="F:DNA-binding transcription factor activity, RNA polymerase II-specific"/>
    <property type="evidence" value="ECO:0007669"/>
    <property type="project" value="TreeGrafter"/>
</dbReference>
<dbReference type="PANTHER" id="PTHR16223:SF125">
    <property type="entry name" value="OS08G0506700 PROTEIN"/>
    <property type="match status" value="1"/>
</dbReference>
<keyword evidence="2" id="KW-0805">Transcription regulation</keyword>